<reference evidence="2" key="1">
    <citation type="journal article" date="2023" name="Nat. Plants">
        <title>Single-cell RNA sequencing provides a high-resolution roadmap for understanding the multicellular compartmentation of specialized metabolism.</title>
        <authorList>
            <person name="Sun S."/>
            <person name="Shen X."/>
            <person name="Li Y."/>
            <person name="Li Y."/>
            <person name="Wang S."/>
            <person name="Li R."/>
            <person name="Zhang H."/>
            <person name="Shen G."/>
            <person name="Guo B."/>
            <person name="Wei J."/>
            <person name="Xu J."/>
            <person name="St-Pierre B."/>
            <person name="Chen S."/>
            <person name="Sun C."/>
        </authorList>
    </citation>
    <scope>NUCLEOTIDE SEQUENCE [LARGE SCALE GENOMIC DNA]</scope>
</reference>
<dbReference type="EMBL" id="CM044704">
    <property type="protein sequence ID" value="KAI5666375.1"/>
    <property type="molecule type" value="Genomic_DNA"/>
</dbReference>
<protein>
    <submittedName>
        <fullName evidence="1">Uncharacterized protein</fullName>
    </submittedName>
</protein>
<comment type="caution">
    <text evidence="1">The sequence shown here is derived from an EMBL/GenBank/DDBJ whole genome shotgun (WGS) entry which is preliminary data.</text>
</comment>
<keyword evidence="2" id="KW-1185">Reference proteome</keyword>
<name>A0ACC0B0N9_CATRO</name>
<evidence type="ECO:0000313" key="2">
    <source>
        <dbReference type="Proteomes" id="UP001060085"/>
    </source>
</evidence>
<proteinExistence type="predicted"/>
<sequence length="173" mass="19515">MERTLRDCNNLIPKNFDGQQRIPKKFTSNTKYSGGQKGQKCFATFQLTNLMHTMLVGSSHLLTTTTSPVFSFSVNVADNAQSTCVLTRHDAYLLCVISNRIECQIKRDIPPKVLTQVRIKTHLMLLPVPETQIEDLTMYIPSREFSIRKNLSKIRVGNGCTQFLPLHGIGEST</sequence>
<dbReference type="Proteomes" id="UP001060085">
    <property type="component" value="Linkage Group LG04"/>
</dbReference>
<accession>A0ACC0B0N9</accession>
<evidence type="ECO:0000313" key="1">
    <source>
        <dbReference type="EMBL" id="KAI5666375.1"/>
    </source>
</evidence>
<organism evidence="1 2">
    <name type="scientific">Catharanthus roseus</name>
    <name type="common">Madagascar periwinkle</name>
    <name type="synonym">Vinca rosea</name>
    <dbReference type="NCBI Taxonomy" id="4058"/>
    <lineage>
        <taxon>Eukaryota</taxon>
        <taxon>Viridiplantae</taxon>
        <taxon>Streptophyta</taxon>
        <taxon>Embryophyta</taxon>
        <taxon>Tracheophyta</taxon>
        <taxon>Spermatophyta</taxon>
        <taxon>Magnoliopsida</taxon>
        <taxon>eudicotyledons</taxon>
        <taxon>Gunneridae</taxon>
        <taxon>Pentapetalae</taxon>
        <taxon>asterids</taxon>
        <taxon>lamiids</taxon>
        <taxon>Gentianales</taxon>
        <taxon>Apocynaceae</taxon>
        <taxon>Rauvolfioideae</taxon>
        <taxon>Vinceae</taxon>
        <taxon>Catharanthinae</taxon>
        <taxon>Catharanthus</taxon>
    </lineage>
</organism>
<gene>
    <name evidence="1" type="ORF">M9H77_16228</name>
</gene>